<dbReference type="InterPro" id="IPR050585">
    <property type="entry name" value="Xaa-Pro_dipeptidyl-ppase/CocE"/>
</dbReference>
<dbReference type="InterPro" id="IPR005674">
    <property type="entry name" value="CocE/Ser_esterase"/>
</dbReference>
<evidence type="ECO:0000313" key="4">
    <source>
        <dbReference type="Proteomes" id="UP000265882"/>
    </source>
</evidence>
<dbReference type="InterPro" id="IPR013736">
    <property type="entry name" value="Xaa-Pro_dipept_C"/>
</dbReference>
<dbReference type="InterPro" id="IPR000383">
    <property type="entry name" value="Xaa-Pro-like_dom"/>
</dbReference>
<dbReference type="Gene3D" id="2.60.120.260">
    <property type="entry name" value="Galactose-binding domain-like"/>
    <property type="match status" value="1"/>
</dbReference>
<evidence type="ECO:0000256" key="1">
    <source>
        <dbReference type="ARBA" id="ARBA00022801"/>
    </source>
</evidence>
<evidence type="ECO:0000259" key="2">
    <source>
        <dbReference type="SMART" id="SM00939"/>
    </source>
</evidence>
<dbReference type="EMBL" id="QZKU01000051">
    <property type="protein sequence ID" value="RJP23078.1"/>
    <property type="molecule type" value="Genomic_DNA"/>
</dbReference>
<dbReference type="PANTHER" id="PTHR43056">
    <property type="entry name" value="PEPTIDASE S9 PROLYL OLIGOPEPTIDASE"/>
    <property type="match status" value="1"/>
</dbReference>
<keyword evidence="1 3" id="KW-0378">Hydrolase</keyword>
<dbReference type="Gene3D" id="3.40.50.1820">
    <property type="entry name" value="alpha/beta hydrolase"/>
    <property type="match status" value="1"/>
</dbReference>
<feature type="domain" description="Xaa-Pro dipeptidyl-peptidase C-terminal" evidence="2">
    <location>
        <begin position="378"/>
        <end position="628"/>
    </location>
</feature>
<dbReference type="SUPFAM" id="SSF53474">
    <property type="entry name" value="alpha/beta-Hydrolases"/>
    <property type="match status" value="1"/>
</dbReference>
<protein>
    <submittedName>
        <fullName evidence="3">CocE/NonD family hydrolase</fullName>
    </submittedName>
</protein>
<proteinExistence type="predicted"/>
<dbReference type="GO" id="GO:0008239">
    <property type="term" value="F:dipeptidyl-peptidase activity"/>
    <property type="evidence" value="ECO:0007669"/>
    <property type="project" value="InterPro"/>
</dbReference>
<dbReference type="InterPro" id="IPR029058">
    <property type="entry name" value="AB_hydrolase_fold"/>
</dbReference>
<dbReference type="Gene3D" id="1.10.3020.10">
    <property type="entry name" value="alpha-amino acid ester hydrolase ( Helical cap domain)"/>
    <property type="match status" value="1"/>
</dbReference>
<gene>
    <name evidence="3" type="ORF">C4520_06980</name>
</gene>
<sequence length="637" mass="71588">MKISERYTVKRGLNLLFILLLIVIAAYVSAGADAAESEKISRPGKYAGYSTRQYKGISEWSFYLTMRDGVRIAVDLYLPDGLEEGTKLPTILFQTRYVRSLDLRWPFNLLTNTSPETQKLIELFVPHGYAWVDVDARGSGASFGSRQYPWSPDEVKDGGEIVDWIIAQPWSDGNVGSLGWSYTGSTSEFLLVNNHPAVKAVAPRFALFDTYTDIAFPGGIHSAWFTEEWARFNNIIDTNRIKGLGFLPGLSVRGPRPVDIDRDRSLLAAAIDEHAENLSIHEQALSITFRDDVADSGLGTVDVFSPHSYIDKLESSGAAIYSFSGWFDGGYQHAAIKRFLTLSNPGKLLIGPWDHSICIKPWWPNAQEVEFDFNEEMLRFFDYHLKGIENGVMTEKPVCYYTLVEEKWKFADTWPPAAEMRRFYFAPKHALDSNPPADADGLDSYEVNYDTGTRLHSRWVSLVNVKEVPIQYTGRKEEDKKLLCYTSVPLAEDMEVTGHPVVTLQVTSTATDGNFIVYLEDVHPSGEVTYVTEGHLRAIHRKLSEEQPPYKTPAPYRTFKRADAMPLVPGEPAQLVFDLLPTSYLFLKGHSIRLAIAGADKDHFPLMKTNPPTILNVHRSQGLASFVDLPVVGERKE</sequence>
<comment type="caution">
    <text evidence="3">The sequence shown here is derived from an EMBL/GenBank/DDBJ whole genome shotgun (WGS) entry which is preliminary data.</text>
</comment>
<dbReference type="PANTHER" id="PTHR43056:SF10">
    <property type="entry name" value="COCE_NOND FAMILY, PUTATIVE (AFU_ORTHOLOGUE AFUA_7G00600)-RELATED"/>
    <property type="match status" value="1"/>
</dbReference>
<dbReference type="Pfam" id="PF08530">
    <property type="entry name" value="PepX_C"/>
    <property type="match status" value="1"/>
</dbReference>
<dbReference type="SMART" id="SM00939">
    <property type="entry name" value="PepX_C"/>
    <property type="match status" value="1"/>
</dbReference>
<dbReference type="AlphaFoldDB" id="A0A3A4NR91"/>
<name>A0A3A4NR91_ABYX5</name>
<organism evidence="3 4">
    <name type="scientific">Abyssobacteria bacterium (strain SURF_5)</name>
    <dbReference type="NCBI Taxonomy" id="2093360"/>
    <lineage>
        <taxon>Bacteria</taxon>
        <taxon>Pseudomonadati</taxon>
        <taxon>Candidatus Hydrogenedentota</taxon>
        <taxon>Candidatus Abyssobacteria</taxon>
    </lineage>
</organism>
<dbReference type="SUPFAM" id="SSF49785">
    <property type="entry name" value="Galactose-binding domain-like"/>
    <property type="match status" value="1"/>
</dbReference>
<dbReference type="InterPro" id="IPR008979">
    <property type="entry name" value="Galactose-bd-like_sf"/>
</dbReference>
<accession>A0A3A4NR91</accession>
<evidence type="ECO:0000313" key="3">
    <source>
        <dbReference type="EMBL" id="RJP23078.1"/>
    </source>
</evidence>
<dbReference type="Proteomes" id="UP000265882">
    <property type="component" value="Unassembled WGS sequence"/>
</dbReference>
<reference evidence="3 4" key="1">
    <citation type="journal article" date="2017" name="ISME J.">
        <title>Energy and carbon metabolisms in a deep terrestrial subsurface fluid microbial community.</title>
        <authorList>
            <person name="Momper L."/>
            <person name="Jungbluth S.P."/>
            <person name="Lee M.D."/>
            <person name="Amend J.P."/>
        </authorList>
    </citation>
    <scope>NUCLEOTIDE SEQUENCE [LARGE SCALE GENOMIC DNA]</scope>
    <source>
        <strain evidence="3">SURF_5</strain>
    </source>
</reference>
<dbReference type="Pfam" id="PF02129">
    <property type="entry name" value="Peptidase_S15"/>
    <property type="match status" value="1"/>
</dbReference>
<dbReference type="NCBIfam" id="TIGR00976">
    <property type="entry name" value="CocE_NonD"/>
    <property type="match status" value="1"/>
</dbReference>